<proteinExistence type="predicted"/>
<evidence type="ECO:0000313" key="4">
    <source>
        <dbReference type="Proteomes" id="UP001208689"/>
    </source>
</evidence>
<dbReference type="InterPro" id="IPR027417">
    <property type="entry name" value="P-loop_NTPase"/>
</dbReference>
<gene>
    <name evidence="3" type="ORF">NEF87_001415</name>
</gene>
<dbReference type="PANTHER" id="PTHR11649">
    <property type="entry name" value="MSS1/TRME-RELATED GTP-BINDING PROTEIN"/>
    <property type="match status" value="1"/>
</dbReference>
<reference evidence="3" key="1">
    <citation type="submission" date="2022-09" db="EMBL/GenBank/DDBJ databases">
        <title>Actin cytoskeleton and complex cell architecture in an #Asgard archaeon.</title>
        <authorList>
            <person name="Ponce Toledo R.I."/>
            <person name="Schleper C."/>
            <person name="Rodrigues Oliveira T."/>
            <person name="Wollweber F."/>
            <person name="Xu J."/>
            <person name="Rittmann S."/>
            <person name="Klingl A."/>
            <person name="Pilhofer M."/>
        </authorList>
    </citation>
    <scope>NUCLEOTIDE SEQUENCE</scope>
    <source>
        <strain evidence="3">B-35</strain>
    </source>
</reference>
<evidence type="ECO:0000313" key="3">
    <source>
        <dbReference type="EMBL" id="UYP45130.1"/>
    </source>
</evidence>
<feature type="region of interest" description="Disordered" evidence="1">
    <location>
        <begin position="224"/>
        <end position="311"/>
    </location>
</feature>
<dbReference type="EMBL" id="CP104013">
    <property type="protein sequence ID" value="UYP45130.1"/>
    <property type="molecule type" value="Genomic_DNA"/>
</dbReference>
<accession>A0ABY6HNP5</accession>
<dbReference type="Gene3D" id="3.40.50.300">
    <property type="entry name" value="P-loop containing nucleotide triphosphate hydrolases"/>
    <property type="match status" value="1"/>
</dbReference>
<dbReference type="Pfam" id="PF01926">
    <property type="entry name" value="MMR_HSR1"/>
    <property type="match status" value="1"/>
</dbReference>
<name>A0ABY6HNP5_9ARCH</name>
<sequence>MPKIKFSYPRGNFPRLCLIGNSNVGKSSLTKNLLSHPQWYKGKIGKTAGSTVRLTIINDPALNYHVIDLPGFGRMTRLDRSSEAFVQEQILKYIEIDRNNIFLMLMVSSADRLGEELDKWYFQNEETVPLTIEFIQFMLNNNIPTVLVLNKIDKLNSYHLKALKEKLLQVFSDFEIEIQGFEATSGFLGILETSASQEIGIKELKGVVFQHSQQLQMQDYDDRNTLLDQPPINVKKKKLKLQNDSSKEGSSENSTKTEKLSKKEATSRTPRKSSKSKKLSKKSQKKRSGYSKYPKKRKPSVKGKKKKTFRK</sequence>
<feature type="domain" description="G" evidence="2">
    <location>
        <begin position="16"/>
        <end position="151"/>
    </location>
</feature>
<dbReference type="PANTHER" id="PTHR11649:SF13">
    <property type="entry name" value="ENGB-TYPE G DOMAIN-CONTAINING PROTEIN"/>
    <property type="match status" value="1"/>
</dbReference>
<dbReference type="Proteomes" id="UP001208689">
    <property type="component" value="Chromosome"/>
</dbReference>
<dbReference type="InterPro" id="IPR006073">
    <property type="entry name" value="GTP-bd"/>
</dbReference>
<dbReference type="PRINTS" id="PR00449">
    <property type="entry name" value="RASTRNSFRMNG"/>
</dbReference>
<evidence type="ECO:0000259" key="2">
    <source>
        <dbReference type="Pfam" id="PF01926"/>
    </source>
</evidence>
<feature type="compositionally biased region" description="Basic residues" evidence="1">
    <location>
        <begin position="269"/>
        <end position="311"/>
    </location>
</feature>
<evidence type="ECO:0000256" key="1">
    <source>
        <dbReference type="SAM" id="MobiDB-lite"/>
    </source>
</evidence>
<protein>
    <submittedName>
        <fullName evidence="3">GTP-binding protein EngB</fullName>
    </submittedName>
</protein>
<organism evidence="3 4">
    <name type="scientific">Candidatus Lokiarchaeum ossiferum</name>
    <dbReference type="NCBI Taxonomy" id="2951803"/>
    <lineage>
        <taxon>Archaea</taxon>
        <taxon>Promethearchaeati</taxon>
        <taxon>Promethearchaeota</taxon>
        <taxon>Promethearchaeia</taxon>
        <taxon>Promethearchaeales</taxon>
        <taxon>Promethearchaeaceae</taxon>
        <taxon>Candidatus Lokiarchaeum</taxon>
    </lineage>
</organism>
<keyword evidence="4" id="KW-1185">Reference proteome</keyword>
<dbReference type="SUPFAM" id="SSF52540">
    <property type="entry name" value="P-loop containing nucleoside triphosphate hydrolases"/>
    <property type="match status" value="1"/>
</dbReference>
<feature type="compositionally biased region" description="Basic and acidic residues" evidence="1">
    <location>
        <begin position="245"/>
        <end position="266"/>
    </location>
</feature>